<proteinExistence type="predicted"/>
<evidence type="ECO:0000313" key="1">
    <source>
        <dbReference type="EMBL" id="SMF94402.1"/>
    </source>
</evidence>
<keyword evidence="2" id="KW-1185">Reference proteome</keyword>
<dbReference type="OrthoDB" id="5569768at2"/>
<evidence type="ECO:0000313" key="2">
    <source>
        <dbReference type="Proteomes" id="UP000192923"/>
    </source>
</evidence>
<dbReference type="Proteomes" id="UP000192923">
    <property type="component" value="Unassembled WGS sequence"/>
</dbReference>
<dbReference type="EMBL" id="FXAM01000001">
    <property type="protein sequence ID" value="SMF94402.1"/>
    <property type="molecule type" value="Genomic_DNA"/>
</dbReference>
<dbReference type="STRING" id="1760988.SAMN02949497_1717"/>
<reference evidence="1 2" key="1">
    <citation type="submission" date="2016-12" db="EMBL/GenBank/DDBJ databases">
        <authorList>
            <person name="Song W.-J."/>
            <person name="Kurnit D.M."/>
        </authorList>
    </citation>
    <scope>NUCLEOTIDE SEQUENCE [LARGE SCALE GENOMIC DNA]</scope>
    <source>
        <strain evidence="1 2">175</strain>
    </source>
</reference>
<dbReference type="RefSeq" id="WP_085211753.1">
    <property type="nucleotide sequence ID" value="NZ_FXAM01000001.1"/>
</dbReference>
<protein>
    <submittedName>
        <fullName evidence="1">Uncharacterized protein</fullName>
    </submittedName>
</protein>
<sequence length="73" mass="8414">MPTPLIPPFESTDETTFHDTLLLFARNIEDALIDAGAVPGEDYTRLDLFRLAQPYVLERWQSGELRYTKGWKS</sequence>
<name>A0A1Y6D1F9_9GAMM</name>
<accession>A0A1Y6D1F9</accession>
<dbReference type="AlphaFoldDB" id="A0A1Y6D1F9"/>
<organism evidence="1 2">
    <name type="scientific">Methylomagnum ishizawai</name>
    <dbReference type="NCBI Taxonomy" id="1760988"/>
    <lineage>
        <taxon>Bacteria</taxon>
        <taxon>Pseudomonadati</taxon>
        <taxon>Pseudomonadota</taxon>
        <taxon>Gammaproteobacteria</taxon>
        <taxon>Methylococcales</taxon>
        <taxon>Methylococcaceae</taxon>
        <taxon>Methylomagnum</taxon>
    </lineage>
</organism>
<gene>
    <name evidence="1" type="ORF">SAMN02949497_1717</name>
</gene>